<dbReference type="PRINTS" id="PR01021">
    <property type="entry name" value="OMPADOMAIN"/>
</dbReference>
<dbReference type="InterPro" id="IPR036737">
    <property type="entry name" value="OmpA-like_sf"/>
</dbReference>
<dbReference type="GO" id="GO:0016020">
    <property type="term" value="C:membrane"/>
    <property type="evidence" value="ECO:0007669"/>
    <property type="project" value="UniProtKB-SubCell"/>
</dbReference>
<keyword evidence="2 3" id="KW-0472">Membrane</keyword>
<accession>A0A0D7W8L3</accession>
<evidence type="ECO:0000313" key="6">
    <source>
        <dbReference type="Proteomes" id="UP000032578"/>
    </source>
</evidence>
<proteinExistence type="predicted"/>
<organism evidence="5 6">
    <name type="scientific">Neotamlana sedimentorum</name>
    <dbReference type="NCBI Taxonomy" id="1435349"/>
    <lineage>
        <taxon>Bacteria</taxon>
        <taxon>Pseudomonadati</taxon>
        <taxon>Bacteroidota</taxon>
        <taxon>Flavobacteriia</taxon>
        <taxon>Flavobacteriales</taxon>
        <taxon>Flavobacteriaceae</taxon>
        <taxon>Neotamlana</taxon>
    </lineage>
</organism>
<feature type="domain" description="OmpA-like" evidence="4">
    <location>
        <begin position="1"/>
        <end position="67"/>
    </location>
</feature>
<dbReference type="InterPro" id="IPR006665">
    <property type="entry name" value="OmpA-like"/>
</dbReference>
<dbReference type="PROSITE" id="PS51123">
    <property type="entry name" value="OMPA_2"/>
    <property type="match status" value="1"/>
</dbReference>
<sequence length="67" mass="7781">MNKVVKVLKEHPTIKLAINALTDHKGRDSYNLKLSYKRAASTVNFLVKIVLIKTDYNQKVMDNLNHW</sequence>
<dbReference type="PATRIC" id="fig|1435349.4.peg.3065"/>
<dbReference type="EMBL" id="JTDW01000006">
    <property type="protein sequence ID" value="KJD35485.1"/>
    <property type="molecule type" value="Genomic_DNA"/>
</dbReference>
<dbReference type="STRING" id="1435349.PW52_10355"/>
<dbReference type="Proteomes" id="UP000032578">
    <property type="component" value="Unassembled WGS sequence"/>
</dbReference>
<protein>
    <recommendedName>
        <fullName evidence="4">OmpA-like domain-containing protein</fullName>
    </recommendedName>
</protein>
<gene>
    <name evidence="5" type="ORF">PW52_10355</name>
</gene>
<keyword evidence="6" id="KW-1185">Reference proteome</keyword>
<comment type="caution">
    <text evidence="5">The sequence shown here is derived from an EMBL/GenBank/DDBJ whole genome shotgun (WGS) entry which is preliminary data.</text>
</comment>
<dbReference type="InterPro" id="IPR006664">
    <property type="entry name" value="OMP_bac"/>
</dbReference>
<dbReference type="Gene3D" id="3.30.1330.60">
    <property type="entry name" value="OmpA-like domain"/>
    <property type="match status" value="1"/>
</dbReference>
<name>A0A0D7W8L3_9FLAO</name>
<dbReference type="AlphaFoldDB" id="A0A0D7W8L3"/>
<evidence type="ECO:0000256" key="1">
    <source>
        <dbReference type="ARBA" id="ARBA00004370"/>
    </source>
</evidence>
<evidence type="ECO:0000313" key="5">
    <source>
        <dbReference type="EMBL" id="KJD35485.1"/>
    </source>
</evidence>
<reference evidence="5 6" key="1">
    <citation type="submission" date="2014-11" db="EMBL/GenBank/DDBJ databases">
        <title>Tamlana sedimentorum sp. nov., isolated from shallow sand sediments of the Sea of Japan.</title>
        <authorList>
            <person name="Romanenko L.A."/>
        </authorList>
    </citation>
    <scope>NUCLEOTIDE SEQUENCE [LARGE SCALE GENOMIC DNA]</scope>
    <source>
        <strain evidence="5 6">JCM 19808</strain>
    </source>
</reference>
<evidence type="ECO:0000256" key="2">
    <source>
        <dbReference type="ARBA" id="ARBA00023136"/>
    </source>
</evidence>
<dbReference type="SUPFAM" id="SSF103088">
    <property type="entry name" value="OmpA-like"/>
    <property type="match status" value="1"/>
</dbReference>
<evidence type="ECO:0000259" key="4">
    <source>
        <dbReference type="PROSITE" id="PS51123"/>
    </source>
</evidence>
<evidence type="ECO:0000256" key="3">
    <source>
        <dbReference type="PROSITE-ProRule" id="PRU00473"/>
    </source>
</evidence>
<comment type="subcellular location">
    <subcellularLocation>
        <location evidence="1">Membrane</location>
    </subcellularLocation>
</comment>